<keyword evidence="4" id="KW-0378">Hydrolase</keyword>
<dbReference type="GO" id="GO:0016787">
    <property type="term" value="F:hydrolase activity"/>
    <property type="evidence" value="ECO:0007669"/>
    <property type="project" value="UniProtKB-KW"/>
</dbReference>
<dbReference type="EC" id="3.2.1.14" evidence="1"/>
<dbReference type="EMBL" id="JBFTWV010000248">
    <property type="protein sequence ID" value="KAL2783304.1"/>
    <property type="molecule type" value="Genomic_DNA"/>
</dbReference>
<evidence type="ECO:0000259" key="3">
    <source>
        <dbReference type="PROSITE" id="PS51910"/>
    </source>
</evidence>
<dbReference type="PROSITE" id="PS51910">
    <property type="entry name" value="GH18_2"/>
    <property type="match status" value="1"/>
</dbReference>
<name>A0ABR4FJ92_9EURO</name>
<protein>
    <recommendedName>
        <fullName evidence="1">chitinase</fullName>
        <ecNumber evidence="1">3.2.1.14</ecNumber>
    </recommendedName>
</protein>
<comment type="caution">
    <text evidence="4">The sequence shown here is derived from an EMBL/GenBank/DDBJ whole genome shotgun (WGS) entry which is preliminary data.</text>
</comment>
<evidence type="ECO:0000313" key="5">
    <source>
        <dbReference type="Proteomes" id="UP001610563"/>
    </source>
</evidence>
<dbReference type="PANTHER" id="PTHR11177:SF378">
    <property type="entry name" value="CHITINASE"/>
    <property type="match status" value="1"/>
</dbReference>
<gene>
    <name evidence="4" type="ORF">BJX66DRAFT_318798</name>
</gene>
<dbReference type="Pfam" id="PF00704">
    <property type="entry name" value="Glyco_hydro_18"/>
    <property type="match status" value="1"/>
</dbReference>
<organism evidence="4 5">
    <name type="scientific">Aspergillus keveii</name>
    <dbReference type="NCBI Taxonomy" id="714993"/>
    <lineage>
        <taxon>Eukaryota</taxon>
        <taxon>Fungi</taxon>
        <taxon>Dikarya</taxon>
        <taxon>Ascomycota</taxon>
        <taxon>Pezizomycotina</taxon>
        <taxon>Eurotiomycetes</taxon>
        <taxon>Eurotiomycetidae</taxon>
        <taxon>Eurotiales</taxon>
        <taxon>Aspergillaceae</taxon>
        <taxon>Aspergillus</taxon>
        <taxon>Aspergillus subgen. Nidulantes</taxon>
    </lineage>
</organism>
<dbReference type="InterPro" id="IPR050314">
    <property type="entry name" value="Glycosyl_Hydrlase_18"/>
</dbReference>
<reference evidence="4 5" key="1">
    <citation type="submission" date="2024-07" db="EMBL/GenBank/DDBJ databases">
        <title>Section-level genome sequencing and comparative genomics of Aspergillus sections Usti and Cavernicolus.</title>
        <authorList>
            <consortium name="Lawrence Berkeley National Laboratory"/>
            <person name="Nybo J.L."/>
            <person name="Vesth T.C."/>
            <person name="Theobald S."/>
            <person name="Frisvad J.C."/>
            <person name="Larsen T.O."/>
            <person name="Kjaerboelling I."/>
            <person name="Rothschild-Mancinelli K."/>
            <person name="Lyhne E.K."/>
            <person name="Kogle M.E."/>
            <person name="Barry K."/>
            <person name="Clum A."/>
            <person name="Na H."/>
            <person name="Ledsgaard L."/>
            <person name="Lin J."/>
            <person name="Lipzen A."/>
            <person name="Kuo A."/>
            <person name="Riley R."/>
            <person name="Mondo S."/>
            <person name="Labutti K."/>
            <person name="Haridas S."/>
            <person name="Pangalinan J."/>
            <person name="Salamov A.A."/>
            <person name="Simmons B.A."/>
            <person name="Magnuson J.K."/>
            <person name="Chen J."/>
            <person name="Drula E."/>
            <person name="Henrissat B."/>
            <person name="Wiebenga A."/>
            <person name="Lubbers R.J."/>
            <person name="Gomes A.C."/>
            <person name="Makela M.R."/>
            <person name="Stajich J."/>
            <person name="Grigoriev I.V."/>
            <person name="Mortensen U.H."/>
            <person name="De Vries R.P."/>
            <person name="Baker S.E."/>
            <person name="Andersen M.R."/>
        </authorList>
    </citation>
    <scope>NUCLEOTIDE SEQUENCE [LARGE SCALE GENOMIC DNA]</scope>
    <source>
        <strain evidence="4 5">CBS 209.92</strain>
    </source>
</reference>
<dbReference type="Proteomes" id="UP001610563">
    <property type="component" value="Unassembled WGS sequence"/>
</dbReference>
<accession>A0ABR4FJ92</accession>
<keyword evidence="2" id="KW-0732">Signal</keyword>
<dbReference type="SUPFAM" id="SSF51445">
    <property type="entry name" value="(Trans)glycosidases"/>
    <property type="match status" value="1"/>
</dbReference>
<dbReference type="InterPro" id="IPR001223">
    <property type="entry name" value="Glyco_hydro18_cat"/>
</dbReference>
<dbReference type="InterPro" id="IPR011583">
    <property type="entry name" value="Chitinase_II/V-like_cat"/>
</dbReference>
<evidence type="ECO:0000313" key="4">
    <source>
        <dbReference type="EMBL" id="KAL2783304.1"/>
    </source>
</evidence>
<proteinExistence type="predicted"/>
<sequence length="406" mass="44946">MASLGAFRIALFGLLWMIQIASAKRCLMYLTGQHNVVPHASLVEDITHVALAFMRSDTFNRDNVTEWPLFTTVDDVRTKFAPGTKIMVAIGGWGDTNGFSVAAASEESRGLFARNVRRMLDDTGADGVDIDWEYPGGNGEDYKRIPNSAKEWEISAYPKLLTSIRHVIGPTKLLSAAVPGLPRDMLAFTSDTLPAISQSLDFFNVMTYDLMNRRDTVTRHHTGIDGSNTAVDAYIANGVPAGQVNLGFAFYVKWFRTDPSASTECARSPIGCRTVLMEDPTTGDDLGKAGAFSWHDPVPQDLSPSFQRALVDGVYDEQGGGYYFWDEQEDLFWSIDTVDAIQRKVPIVVGDRGLGGVFAWGLGEDAPAFEHLRALTEAYHDYEHTLKSEWNRNMGATARRVQKQEL</sequence>
<feature type="signal peptide" evidence="2">
    <location>
        <begin position="1"/>
        <end position="23"/>
    </location>
</feature>
<dbReference type="SMART" id="SM00636">
    <property type="entry name" value="Glyco_18"/>
    <property type="match status" value="1"/>
</dbReference>
<feature type="domain" description="GH18" evidence="3">
    <location>
        <begin position="24"/>
        <end position="382"/>
    </location>
</feature>
<evidence type="ECO:0000256" key="2">
    <source>
        <dbReference type="SAM" id="SignalP"/>
    </source>
</evidence>
<keyword evidence="5" id="KW-1185">Reference proteome</keyword>
<feature type="chain" id="PRO_5047011915" description="chitinase" evidence="2">
    <location>
        <begin position="24"/>
        <end position="406"/>
    </location>
</feature>
<evidence type="ECO:0000256" key="1">
    <source>
        <dbReference type="ARBA" id="ARBA00012729"/>
    </source>
</evidence>
<dbReference type="InterPro" id="IPR017853">
    <property type="entry name" value="GH"/>
</dbReference>
<dbReference type="PANTHER" id="PTHR11177">
    <property type="entry name" value="CHITINASE"/>
    <property type="match status" value="1"/>
</dbReference>
<dbReference type="Gene3D" id="3.20.20.80">
    <property type="entry name" value="Glycosidases"/>
    <property type="match status" value="1"/>
</dbReference>